<reference evidence="7" key="1">
    <citation type="submission" date="2025-08" db="UniProtKB">
        <authorList>
            <consortium name="Ensembl"/>
        </authorList>
    </citation>
    <scope>IDENTIFICATION</scope>
</reference>
<dbReference type="PRINTS" id="PR00261">
    <property type="entry name" value="LDLRECEPTOR"/>
</dbReference>
<evidence type="ECO:0000256" key="1">
    <source>
        <dbReference type="ARBA" id="ARBA00010879"/>
    </source>
</evidence>
<dbReference type="Gene3D" id="3.10.10.10">
    <property type="entry name" value="HIV Type 1 Reverse Transcriptase, subunit A, domain 1"/>
    <property type="match status" value="1"/>
</dbReference>
<dbReference type="GO" id="GO:0004523">
    <property type="term" value="F:RNA-DNA hybrid ribonuclease activity"/>
    <property type="evidence" value="ECO:0007669"/>
    <property type="project" value="UniProtKB-EC"/>
</dbReference>
<dbReference type="FunFam" id="4.10.400.10:FF:000051">
    <property type="entry name" value="Very low density lipoprotein receptor"/>
    <property type="match status" value="1"/>
</dbReference>
<dbReference type="InterPro" id="IPR002172">
    <property type="entry name" value="LDrepeatLR_classA_rpt"/>
</dbReference>
<dbReference type="InterPro" id="IPR036055">
    <property type="entry name" value="LDL_receptor-like_sf"/>
</dbReference>
<dbReference type="PROSITE" id="PS50068">
    <property type="entry name" value="LDLRA_2"/>
    <property type="match status" value="2"/>
</dbReference>
<dbReference type="InterPro" id="IPR043128">
    <property type="entry name" value="Rev_trsase/Diguanyl_cyclase"/>
</dbReference>
<proteinExistence type="inferred from homology"/>
<dbReference type="SMART" id="SM00192">
    <property type="entry name" value="LDLa"/>
    <property type="match status" value="2"/>
</dbReference>
<dbReference type="InterPro" id="IPR043502">
    <property type="entry name" value="DNA/RNA_pol_sf"/>
</dbReference>
<evidence type="ECO:0000256" key="3">
    <source>
        <dbReference type="ARBA" id="ARBA00023157"/>
    </source>
</evidence>
<keyword evidence="8" id="KW-1185">Reference proteome</keyword>
<comment type="caution">
    <text evidence="4">Lacks conserved residue(s) required for the propagation of feature annotation.</text>
</comment>
<dbReference type="InterPro" id="IPR051320">
    <property type="entry name" value="Viral_Replic_Matur_Polypro"/>
</dbReference>
<name>A0A8B9W160_9AVES</name>
<dbReference type="SUPFAM" id="SSF56672">
    <property type="entry name" value="DNA/RNA polymerases"/>
    <property type="match status" value="1"/>
</dbReference>
<dbReference type="Pfam" id="PF00057">
    <property type="entry name" value="Ldl_recept_a"/>
    <property type="match status" value="2"/>
</dbReference>
<dbReference type="EC" id="3.1.26.4" evidence="2"/>
<dbReference type="Gene3D" id="3.30.70.270">
    <property type="match status" value="1"/>
</dbReference>
<dbReference type="CDD" id="cd00112">
    <property type="entry name" value="LDLa"/>
    <property type="match status" value="2"/>
</dbReference>
<dbReference type="SUPFAM" id="SSF57424">
    <property type="entry name" value="LDL receptor-like module"/>
    <property type="match status" value="2"/>
</dbReference>
<keyword evidence="5" id="KW-0732">Signal</keyword>
<evidence type="ECO:0000313" key="8">
    <source>
        <dbReference type="Proteomes" id="UP000694549"/>
    </source>
</evidence>
<dbReference type="PANTHER" id="PTHR33064">
    <property type="entry name" value="POL PROTEIN"/>
    <property type="match status" value="1"/>
</dbReference>
<evidence type="ECO:0000256" key="5">
    <source>
        <dbReference type="SAM" id="SignalP"/>
    </source>
</evidence>
<feature type="disulfide bond" evidence="4">
    <location>
        <begin position="116"/>
        <end position="131"/>
    </location>
</feature>
<dbReference type="Gene3D" id="4.10.400.10">
    <property type="entry name" value="Low-density Lipoprotein Receptor"/>
    <property type="match status" value="2"/>
</dbReference>
<evidence type="ECO:0000259" key="6">
    <source>
        <dbReference type="Pfam" id="PF00078"/>
    </source>
</evidence>
<dbReference type="Ensembl" id="ENSAZOT00000032157.1">
    <property type="protein sequence ID" value="ENSAZOP00000030048.1"/>
    <property type="gene ID" value="ENSAZOG00000018772.1"/>
</dbReference>
<accession>A0A8B9W160</accession>
<dbReference type="PANTHER" id="PTHR33064:SF29">
    <property type="entry name" value="PEPTIDASE A2 DOMAIN-CONTAINING PROTEIN-RELATED"/>
    <property type="match status" value="1"/>
</dbReference>
<comment type="similarity">
    <text evidence="1">Belongs to the beta type-B retroviral polymerase family. HERV class-II K(HML-2) pol subfamily.</text>
</comment>
<organism evidence="7 8">
    <name type="scientific">Anas zonorhyncha</name>
    <name type="common">Eastern spot-billed duck</name>
    <dbReference type="NCBI Taxonomy" id="75864"/>
    <lineage>
        <taxon>Eukaryota</taxon>
        <taxon>Metazoa</taxon>
        <taxon>Chordata</taxon>
        <taxon>Craniata</taxon>
        <taxon>Vertebrata</taxon>
        <taxon>Euteleostomi</taxon>
        <taxon>Archelosauria</taxon>
        <taxon>Archosauria</taxon>
        <taxon>Dinosauria</taxon>
        <taxon>Saurischia</taxon>
        <taxon>Theropoda</taxon>
        <taxon>Coelurosauria</taxon>
        <taxon>Aves</taxon>
        <taxon>Neognathae</taxon>
        <taxon>Galloanserae</taxon>
        <taxon>Anseriformes</taxon>
        <taxon>Anatidae</taxon>
        <taxon>Anatinae</taxon>
        <taxon>Anas</taxon>
    </lineage>
</organism>
<dbReference type="AlphaFoldDB" id="A0A8B9W160"/>
<feature type="signal peptide" evidence="5">
    <location>
        <begin position="1"/>
        <end position="42"/>
    </location>
</feature>
<evidence type="ECO:0000256" key="2">
    <source>
        <dbReference type="ARBA" id="ARBA00012180"/>
    </source>
</evidence>
<dbReference type="Proteomes" id="UP000694549">
    <property type="component" value="Unplaced"/>
</dbReference>
<protein>
    <recommendedName>
        <fullName evidence="2">ribonuclease H</fullName>
        <ecNumber evidence="2">3.1.26.4</ecNumber>
    </recommendedName>
</protein>
<dbReference type="InterPro" id="IPR000477">
    <property type="entry name" value="RT_dom"/>
</dbReference>
<feature type="domain" description="Reverse transcriptase" evidence="6">
    <location>
        <begin position="150"/>
        <end position="247"/>
    </location>
</feature>
<evidence type="ECO:0000256" key="4">
    <source>
        <dbReference type="PROSITE-ProRule" id="PRU00124"/>
    </source>
</evidence>
<dbReference type="Pfam" id="PF00078">
    <property type="entry name" value="RVT_1"/>
    <property type="match status" value="1"/>
</dbReference>
<sequence length="256" mass="28360">MRDIRDRVATGDQRRDGAGWRWALLRCGALCLLFAPACLCTAELCHMRTCQVNEISCGPQSTQCIPVSWKCDGEKDCDRDPDCKDGSDEINCFSQTYRPDQFRCEDGNCVHGSRQCSGVRDCLDGTDEANCNAKPISDTVCASVRAYLRKENKTKQKTAATAAGRVRGVGTIDIANAFFSIPLAAGCRPQLAFTWRGLQYTWNRLPQGWKHSPTVCHGLIQAALEEGEASEHLQYTDNILVWDDTAEKVFEKGVVV</sequence>
<evidence type="ECO:0000313" key="7">
    <source>
        <dbReference type="Ensembl" id="ENSAZOP00000030048.1"/>
    </source>
</evidence>
<keyword evidence="3 4" id="KW-1015">Disulfide bond</keyword>
<feature type="chain" id="PRO_5034098757" description="ribonuclease H" evidence="5">
    <location>
        <begin position="43"/>
        <end position="256"/>
    </location>
</feature>
<feature type="disulfide bond" evidence="4">
    <location>
        <begin position="104"/>
        <end position="122"/>
    </location>
</feature>
<reference evidence="7" key="2">
    <citation type="submission" date="2025-09" db="UniProtKB">
        <authorList>
            <consortium name="Ensembl"/>
        </authorList>
    </citation>
    <scope>IDENTIFICATION</scope>
</reference>